<dbReference type="EMBL" id="CP024969">
    <property type="protein sequence ID" value="ATZ21672.1"/>
    <property type="molecule type" value="Genomic_DNA"/>
</dbReference>
<dbReference type="RefSeq" id="WP_100679600.1">
    <property type="nucleotide sequence ID" value="NZ_CP024969.1"/>
</dbReference>
<accession>A0A2K8P4J8</accession>
<sequence>MIKTLAIASAATIFGSSNSQVVTTASNLYKTELNTIDTESEDQILRIANEGKFDYHYNSETGAAYQATFWLWSLSSIGITSNTQLLERYSKLVPSTETEIVFPTTYIKSDKWNATNTQIDLTAFNLKNVKDTQITSVEEFHKNATWLWESEYQQEHLNKAKWGVSISTYTDEEQNFVLQFTTGFDLEIKDKLDFDFGGQIAPYFKIVSKN</sequence>
<proteinExistence type="predicted"/>
<evidence type="ECO:0000313" key="2">
    <source>
        <dbReference type="Proteomes" id="UP000232223"/>
    </source>
</evidence>
<reference evidence="1 2" key="1">
    <citation type="submission" date="2017-11" db="EMBL/GenBank/DDBJ databases">
        <title>Genome sequence of Mesoplasma tabanidae BARC 857 (ATCC 49584).</title>
        <authorList>
            <person name="Lo W.-S."/>
            <person name="Kuo C.-H."/>
        </authorList>
    </citation>
    <scope>NUCLEOTIDE SEQUENCE [LARGE SCALE GENOMIC DNA]</scope>
    <source>
        <strain evidence="1 2">BARC 857</strain>
    </source>
</reference>
<gene>
    <name evidence="1" type="ORF">MTABA_v1c04740</name>
</gene>
<name>A0A2K8P4J8_9MOLU</name>
<organism evidence="1 2">
    <name type="scientific">Mesoplasma tabanidae</name>
    <dbReference type="NCBI Taxonomy" id="219745"/>
    <lineage>
        <taxon>Bacteria</taxon>
        <taxon>Bacillati</taxon>
        <taxon>Mycoplasmatota</taxon>
        <taxon>Mollicutes</taxon>
        <taxon>Entomoplasmatales</taxon>
        <taxon>Entomoplasmataceae</taxon>
        <taxon>Mesoplasma</taxon>
    </lineage>
</organism>
<protein>
    <submittedName>
        <fullName evidence="1">Uncharacterized protein</fullName>
    </submittedName>
</protein>
<dbReference type="AlphaFoldDB" id="A0A2K8P4J8"/>
<evidence type="ECO:0000313" key="1">
    <source>
        <dbReference type="EMBL" id="ATZ21672.1"/>
    </source>
</evidence>
<keyword evidence="2" id="KW-1185">Reference proteome</keyword>
<dbReference type="Proteomes" id="UP000232223">
    <property type="component" value="Chromosome"/>
</dbReference>
<dbReference type="OrthoDB" id="391896at2"/>
<dbReference type="KEGG" id="mtab:MTABA_v1c04740"/>